<dbReference type="EMBL" id="JAJISD010000019">
    <property type="protein sequence ID" value="MCC8432873.1"/>
    <property type="molecule type" value="Genomic_DNA"/>
</dbReference>
<protein>
    <recommendedName>
        <fullName evidence="4">Tripartite tricarboxylate transporter substrate binding protein</fullName>
    </recommendedName>
</protein>
<proteinExistence type="predicted"/>
<organism evidence="2 3">
    <name type="scientific">Reyranella aquatilis</name>
    <dbReference type="NCBI Taxonomy" id="2035356"/>
    <lineage>
        <taxon>Bacteria</taxon>
        <taxon>Pseudomonadati</taxon>
        <taxon>Pseudomonadota</taxon>
        <taxon>Alphaproteobacteria</taxon>
        <taxon>Hyphomicrobiales</taxon>
        <taxon>Reyranellaceae</taxon>
        <taxon>Reyranella</taxon>
    </lineage>
</organism>
<dbReference type="Proteomes" id="UP001198862">
    <property type="component" value="Unassembled WGS sequence"/>
</dbReference>
<accession>A0ABS8L4R7</accession>
<gene>
    <name evidence="2" type="ORF">LJ725_28220</name>
</gene>
<name>A0ABS8L4R7_9HYPH</name>
<keyword evidence="1" id="KW-0732">Signal</keyword>
<comment type="caution">
    <text evidence="2">The sequence shown here is derived from an EMBL/GenBank/DDBJ whole genome shotgun (WGS) entry which is preliminary data.</text>
</comment>
<dbReference type="PROSITE" id="PS51318">
    <property type="entry name" value="TAT"/>
    <property type="match status" value="1"/>
</dbReference>
<feature type="signal peptide" evidence="1">
    <location>
        <begin position="1"/>
        <end position="32"/>
    </location>
</feature>
<reference evidence="2 3" key="1">
    <citation type="submission" date="2021-11" db="EMBL/GenBank/DDBJ databases">
        <authorList>
            <person name="Lee D.-H."/>
            <person name="Kim S.-B."/>
        </authorList>
    </citation>
    <scope>NUCLEOTIDE SEQUENCE [LARGE SCALE GENOMIC DNA]</scope>
    <source>
        <strain evidence="2 3">KCTC 52223</strain>
    </source>
</reference>
<evidence type="ECO:0008006" key="4">
    <source>
        <dbReference type="Google" id="ProtNLM"/>
    </source>
</evidence>
<sequence>MMPRRQILTRRHALAGLLLLASPLLTSTAAWASDWPERTIRMIVPFAARPGA</sequence>
<dbReference type="RefSeq" id="WP_230554250.1">
    <property type="nucleotide sequence ID" value="NZ_JAJISD010000019.1"/>
</dbReference>
<feature type="chain" id="PRO_5046783994" description="Tripartite tricarboxylate transporter substrate binding protein" evidence="1">
    <location>
        <begin position="33"/>
        <end position="52"/>
    </location>
</feature>
<keyword evidence="3" id="KW-1185">Reference proteome</keyword>
<evidence type="ECO:0000256" key="1">
    <source>
        <dbReference type="SAM" id="SignalP"/>
    </source>
</evidence>
<dbReference type="InterPro" id="IPR006311">
    <property type="entry name" value="TAT_signal"/>
</dbReference>
<evidence type="ECO:0000313" key="2">
    <source>
        <dbReference type="EMBL" id="MCC8432873.1"/>
    </source>
</evidence>
<evidence type="ECO:0000313" key="3">
    <source>
        <dbReference type="Proteomes" id="UP001198862"/>
    </source>
</evidence>